<sequence>MTEEKAATTTEPKKYNKNMKQETFTSKRGTEYLFTYPGTFYVQKNVMDASMRNGVQDTTLLNEAIMQHILEGDYDWNYFDKKVATKDRSESIAVRDFDDTEVTYNFKFPGFQRIIKLQAEATADDGSLMTAEYYKGLMKHVITNEEVNFSYWDHHEGYTEVMQEADLFIGTIVNNSEYQEVMTAASDFVGKMFR</sequence>
<evidence type="ECO:0000313" key="2">
    <source>
        <dbReference type="Proteomes" id="UP000051442"/>
    </source>
</evidence>
<dbReference type="RefSeq" id="WP_054734329.1">
    <property type="nucleotide sequence ID" value="NZ_AYZM01000131.1"/>
</dbReference>
<accession>A0A0R2F300</accession>
<name>A0A0R2F300_9LACO</name>
<reference evidence="1 2" key="1">
    <citation type="journal article" date="2015" name="Genome Announc.">
        <title>Expanding the biotechnology potential of lactobacilli through comparative genomics of 213 strains and associated genera.</title>
        <authorList>
            <person name="Sun Z."/>
            <person name="Harris H.M."/>
            <person name="McCann A."/>
            <person name="Guo C."/>
            <person name="Argimon S."/>
            <person name="Zhang W."/>
            <person name="Yang X."/>
            <person name="Jeffery I.B."/>
            <person name="Cooney J.C."/>
            <person name="Kagawa T.F."/>
            <person name="Liu W."/>
            <person name="Song Y."/>
            <person name="Salvetti E."/>
            <person name="Wrobel A."/>
            <person name="Rasinkangas P."/>
            <person name="Parkhill J."/>
            <person name="Rea M.C."/>
            <person name="O'Sullivan O."/>
            <person name="Ritari J."/>
            <person name="Douillard F.P."/>
            <person name="Paul Ross R."/>
            <person name="Yang R."/>
            <person name="Briner A.E."/>
            <person name="Felis G.E."/>
            <person name="de Vos W.M."/>
            <person name="Barrangou R."/>
            <person name="Klaenhammer T.R."/>
            <person name="Caufield P.W."/>
            <person name="Cui Y."/>
            <person name="Zhang H."/>
            <person name="O'Toole P.W."/>
        </authorList>
    </citation>
    <scope>NUCLEOTIDE SEQUENCE [LARGE SCALE GENOMIC DNA]</scope>
    <source>
        <strain evidence="1 2">DSM 23365</strain>
    </source>
</reference>
<proteinExistence type="predicted"/>
<organism evidence="1 2">
    <name type="scientific">Secundilactobacillus similis DSM 23365 = JCM 2765</name>
    <dbReference type="NCBI Taxonomy" id="1423804"/>
    <lineage>
        <taxon>Bacteria</taxon>
        <taxon>Bacillati</taxon>
        <taxon>Bacillota</taxon>
        <taxon>Bacilli</taxon>
        <taxon>Lactobacillales</taxon>
        <taxon>Lactobacillaceae</taxon>
        <taxon>Secundilactobacillus</taxon>
    </lineage>
</organism>
<dbReference type="Proteomes" id="UP000051442">
    <property type="component" value="Unassembled WGS sequence"/>
</dbReference>
<protein>
    <submittedName>
        <fullName evidence="1">Uncharacterized protein</fullName>
    </submittedName>
</protein>
<dbReference type="STRING" id="1423804.FD14_GL001450"/>
<gene>
    <name evidence="1" type="ORF">FD14_GL001450</name>
</gene>
<dbReference type="EMBL" id="AYZM01000131">
    <property type="protein sequence ID" value="KRN20661.1"/>
    <property type="molecule type" value="Genomic_DNA"/>
</dbReference>
<dbReference type="OrthoDB" id="2627254at2"/>
<comment type="caution">
    <text evidence="1">The sequence shown here is derived from an EMBL/GenBank/DDBJ whole genome shotgun (WGS) entry which is preliminary data.</text>
</comment>
<keyword evidence="2" id="KW-1185">Reference proteome</keyword>
<dbReference type="AlphaFoldDB" id="A0A0R2F300"/>
<dbReference type="PATRIC" id="fig|1423804.4.peg.1572"/>
<evidence type="ECO:0000313" key="1">
    <source>
        <dbReference type="EMBL" id="KRN20661.1"/>
    </source>
</evidence>